<feature type="domain" description="Rad50/SbcC-type AAA" evidence="2">
    <location>
        <begin position="4"/>
        <end position="321"/>
    </location>
</feature>
<feature type="coiled-coil region" evidence="1">
    <location>
        <begin position="216"/>
        <end position="284"/>
    </location>
</feature>
<sequence>MLDLKVRNILGLREAFIVFEPGAVAIVGPNGAGKSSILDSLVLALFGSTTPVRNVNNQSIIRTGTSEGYVICTFVKDGNKYRVTRKFRAPKGQQEALLERHVDGRWQPFASTVREVNEGIVKVLSPFIGNPTDTTLSRLREAFISTVFVPQGMVTKFVDVSPGDRWQILVASLGLEGESTLQERVRRVIEDASREVENIKGHLSKISDFLEKMPPLEEINRNLVSLNNQLRGLQDELTLNEKAIETAKRLQDLQARASRYKAEIEQAKDNFERLYENLRLYDAKQALKRLVAASVNYGGLRKKIRLVENGINAIDKRVNPKLNEIELLRNNYKNLLNEIKKLNNIAKYRDLAYKYIDLHRNITKCEQDIKLLNKEIHKNKQAYDQITSRRQGLVCQKLRRNLVEIIDEHKRASHSMAVALERIRSKLIDWITELAPNGVVDFSRFRGNRAIEVAKGLLSSDLGQALSEWANAQNKALFLLKEGRRLRDEISHMCGGMTYPEASLDDIEAALDDVDKQMKVLEIKGQKLVGVLEKNLSDLQTMTATLLKLEPELGDLDPQYVVKACEKREDLLKEMEILRSKGDGLNVEINRLNEKRHTMEVELAELQWRRDVVLKELKEATSQFKAVCAKYQLSHEDKWQLVHSGDVRPCKQEEVEREKNRIEWLQGLLANIEEELSELEPRIRDGLPDLDKLLSLREEINRKIEARKDEITKLKYDLQQRRSLEGEMRSIKQQFERLNQAYDIALKLQKYSDGRNFVRFLSDTILSGLLDAVNEALSFRGLSLVSENGRLYAIVNGFKRDVTTLSGGERAMVALLMLRHLANKVGFKEVLFIDEGLAMLDDENLEMMMNLFDNLGKEAFVGVITHDPDFAALFPKRIEVNGGKLKIIEN</sequence>
<protein>
    <submittedName>
        <fullName evidence="3">Exonuclease SbcC</fullName>
    </submittedName>
</protein>
<gene>
    <name evidence="3" type="ORF">SAMN05444368_1437</name>
</gene>
<dbReference type="InterPro" id="IPR027417">
    <property type="entry name" value="P-loop_NTPase"/>
</dbReference>
<evidence type="ECO:0000313" key="3">
    <source>
        <dbReference type="EMBL" id="SIN71534.1"/>
    </source>
</evidence>
<evidence type="ECO:0000259" key="2">
    <source>
        <dbReference type="Pfam" id="PF13476"/>
    </source>
</evidence>
<keyword evidence="1" id="KW-0175">Coiled coil</keyword>
<dbReference type="InterPro" id="IPR038729">
    <property type="entry name" value="Rad50/SbcC_AAA"/>
</dbReference>
<evidence type="ECO:0000256" key="1">
    <source>
        <dbReference type="SAM" id="Coils"/>
    </source>
</evidence>
<evidence type="ECO:0000313" key="4">
    <source>
        <dbReference type="Proteomes" id="UP000185093"/>
    </source>
</evidence>
<keyword evidence="3" id="KW-0540">Nuclease</keyword>
<reference evidence="3 4" key="1">
    <citation type="submission" date="2016-11" db="EMBL/GenBank/DDBJ databases">
        <authorList>
            <person name="Varghese N."/>
            <person name="Submissions S."/>
        </authorList>
    </citation>
    <scope>NUCLEOTIDE SEQUENCE [LARGE SCALE GENOMIC DNA]</scope>
    <source>
        <strain evidence="3 4">DSM 20664</strain>
    </source>
</reference>
<feature type="coiled-coil region" evidence="1">
    <location>
        <begin position="322"/>
        <end position="382"/>
    </location>
</feature>
<keyword evidence="4" id="KW-1185">Reference proteome</keyword>
<organism evidence="3 4">
    <name type="scientific">Acetomicrobium flavidum</name>
    <dbReference type="NCBI Taxonomy" id="49896"/>
    <lineage>
        <taxon>Bacteria</taxon>
        <taxon>Thermotogati</taxon>
        <taxon>Synergistota</taxon>
        <taxon>Synergistia</taxon>
        <taxon>Synergistales</taxon>
        <taxon>Acetomicrobiaceae</taxon>
        <taxon>Acetomicrobium</taxon>
    </lineage>
</organism>
<dbReference type="Proteomes" id="UP000185093">
    <property type="component" value="Unassembled WGS sequence"/>
</dbReference>
<comment type="caution">
    <text evidence="3">The sequence shown here is derived from an EMBL/GenBank/DDBJ whole genome shotgun (WGS) entry which is preliminary data.</text>
</comment>
<dbReference type="Gene3D" id="1.10.287.1490">
    <property type="match status" value="1"/>
</dbReference>
<feature type="coiled-coil region" evidence="1">
    <location>
        <begin position="561"/>
        <end position="623"/>
    </location>
</feature>
<name>A0ABY1JE67_9BACT</name>
<dbReference type="Gene3D" id="3.40.50.300">
    <property type="entry name" value="P-loop containing nucleotide triphosphate hydrolases"/>
    <property type="match status" value="2"/>
</dbReference>
<dbReference type="SUPFAM" id="SSF52540">
    <property type="entry name" value="P-loop containing nucleoside triphosphate hydrolases"/>
    <property type="match status" value="1"/>
</dbReference>
<dbReference type="EMBL" id="FSQZ01000001">
    <property type="protein sequence ID" value="SIN71534.1"/>
    <property type="molecule type" value="Genomic_DNA"/>
</dbReference>
<dbReference type="PANTHER" id="PTHR32114">
    <property type="entry name" value="ABC TRANSPORTER ABCH.3"/>
    <property type="match status" value="1"/>
</dbReference>
<dbReference type="Pfam" id="PF13476">
    <property type="entry name" value="AAA_23"/>
    <property type="match status" value="1"/>
</dbReference>
<feature type="coiled-coil region" evidence="1">
    <location>
        <begin position="655"/>
        <end position="741"/>
    </location>
</feature>
<keyword evidence="3" id="KW-0269">Exonuclease</keyword>
<accession>A0ABY1JE67</accession>
<keyword evidence="3" id="KW-0378">Hydrolase</keyword>
<dbReference type="PANTHER" id="PTHR32114:SF2">
    <property type="entry name" value="ABC TRANSPORTER ABCH.3"/>
    <property type="match status" value="1"/>
</dbReference>
<proteinExistence type="predicted"/>
<dbReference type="GO" id="GO:0004527">
    <property type="term" value="F:exonuclease activity"/>
    <property type="evidence" value="ECO:0007669"/>
    <property type="project" value="UniProtKB-KW"/>
</dbReference>